<gene>
    <name evidence="1" type="ORF">SAMEA4029009_CIC11G00000003687</name>
</gene>
<organism evidence="1 2">
    <name type="scientific">Sungouiella intermedia</name>
    <dbReference type="NCBI Taxonomy" id="45354"/>
    <lineage>
        <taxon>Eukaryota</taxon>
        <taxon>Fungi</taxon>
        <taxon>Dikarya</taxon>
        <taxon>Ascomycota</taxon>
        <taxon>Saccharomycotina</taxon>
        <taxon>Pichiomycetes</taxon>
        <taxon>Metschnikowiaceae</taxon>
        <taxon>Sungouiella</taxon>
    </lineage>
</organism>
<dbReference type="Gene3D" id="1.20.58.1420">
    <property type="entry name" value="Dsl1p vesicle tethering complex, Tip20p subunit, domain B"/>
    <property type="match status" value="1"/>
</dbReference>
<evidence type="ECO:0000313" key="1">
    <source>
        <dbReference type="EMBL" id="SGZ48617.1"/>
    </source>
</evidence>
<dbReference type="EMBL" id="LT635764">
    <property type="protein sequence ID" value="SGZ48617.1"/>
    <property type="molecule type" value="Genomic_DNA"/>
</dbReference>
<protein>
    <submittedName>
        <fullName evidence="1">CIC11C00000003687</fullName>
    </submittedName>
</protein>
<reference evidence="2" key="1">
    <citation type="submission" date="2016-10" db="EMBL/GenBank/DDBJ databases">
        <authorList>
            <person name="Geijer C."/>
            <person name="Jareborg N."/>
            <person name="Dainat J."/>
        </authorList>
    </citation>
    <scope>NUCLEOTIDE SEQUENCE [LARGE SCALE GENOMIC DNA]</scope>
    <source>
        <strain evidence="2">PYCC 4715</strain>
    </source>
</reference>
<name>A0A1L0CY59_9ASCO</name>
<dbReference type="AlphaFoldDB" id="A0A1L0CY59"/>
<dbReference type="GO" id="GO:0006890">
    <property type="term" value="P:retrograde vesicle-mediated transport, Golgi to endoplasmic reticulum"/>
    <property type="evidence" value="ECO:0007669"/>
    <property type="project" value="InterPro"/>
</dbReference>
<dbReference type="GO" id="GO:0060628">
    <property type="term" value="P:regulation of ER to Golgi vesicle-mediated transport"/>
    <property type="evidence" value="ECO:0007669"/>
    <property type="project" value="TreeGrafter"/>
</dbReference>
<dbReference type="Proteomes" id="UP000182259">
    <property type="component" value="Chromosome I"/>
</dbReference>
<dbReference type="PROSITE" id="PS51386">
    <property type="entry name" value="RINT1_TIP20"/>
    <property type="match status" value="1"/>
</dbReference>
<evidence type="ECO:0000313" key="2">
    <source>
        <dbReference type="Proteomes" id="UP000182259"/>
    </source>
</evidence>
<accession>A0A1L0CY59</accession>
<dbReference type="PANTHER" id="PTHR13520">
    <property type="entry name" value="RAD50-INTERACTING PROTEIN 1 RINT-1"/>
    <property type="match status" value="1"/>
</dbReference>
<sequence length="751" mass="85193">MDFLNASFVSLRDLDSIDDKLNALSDQKLRISRAIDAATGADSAEVTDKENLYIEGLLTSIQQLSTAGTESIVENLIERNGNLQVLVDLKEAVVEKNILQSQNVLLRDAALLESAILSLSETSDISELLEISKKLGKFDGTAVGLTLADELTKVVEDKKAKLIQKLTSLLQLIKWLAPKENVSIASSTLKEISSIFDQLVNLQVGQQVPEYPETWWGLEVLLQPFTVRFNYHFNQSNETNKISRPEWALQFVETFLYDNMQVLELVIGDTFQKHGKIGVMEVLTAALIPVRTKLLKMAQIINQSIARSGDDAAGLERNGRLLSHLIFETTSFDQRLRNAYKYNPYITDLKKAPKRKWMGLTGDILLENDEENTAVTNWLNLELRLAKQRFDKEIMGALNAFEIDFEYNASSKQPDTLKPSYSAYALVKLFDNLTSHFKTLSIVKYQLMYVSNIQLTFLDEYLQALQKQFGHFNESLSLKLISNFLPGSVKADTSATSQSVISNGLKGLEILTGLYCLIKFVIEQMQEWSEDLLFIQLWNSYRSVSTKKEAEDSIFGSAIAQYTALLDKVATRYADFFKREIRGGFKEYVNSSVWTIDDSEARNLPSVKLAALASIIPTYMAYLERTLPEIDYFLVASKVCDSFSTVVLEYIITNNKFNKNGLVQLQLDLDYLVESFSGPLLMDPQCKYSNADNRKFKKVIQSIEMMEHFDGATARLMKRDVESNDTIRSQFENRLDCLEENDIRDLLFRII</sequence>
<dbReference type="GO" id="GO:0006888">
    <property type="term" value="P:endoplasmic reticulum to Golgi vesicle-mediated transport"/>
    <property type="evidence" value="ECO:0007669"/>
    <property type="project" value="InterPro"/>
</dbReference>
<dbReference type="InterPro" id="IPR042042">
    <property type="entry name" value="Tip20p_domB"/>
</dbReference>
<dbReference type="Gene3D" id="1.20.58.670">
    <property type="entry name" value="Dsl1p vesicle tethering complex, Tip20p subunit, domain D"/>
    <property type="match status" value="1"/>
</dbReference>
<dbReference type="InterPro" id="IPR007528">
    <property type="entry name" value="RINT1_Tip20"/>
</dbReference>
<dbReference type="Pfam" id="PF04437">
    <property type="entry name" value="RINT1_TIP1"/>
    <property type="match status" value="1"/>
</dbReference>
<proteinExistence type="predicted"/>
<dbReference type="PANTHER" id="PTHR13520:SF0">
    <property type="entry name" value="RAD50-INTERACTING PROTEIN 1"/>
    <property type="match status" value="1"/>
</dbReference>
<dbReference type="InterPro" id="IPR042044">
    <property type="entry name" value="EXOC6PINT-1/Sec15/Tip20_C_dom2"/>
</dbReference>
<dbReference type="GO" id="GO:0070939">
    <property type="term" value="C:Dsl1/NZR complex"/>
    <property type="evidence" value="ECO:0007669"/>
    <property type="project" value="InterPro"/>
</dbReference>